<dbReference type="NCBIfam" id="TIGR01251">
    <property type="entry name" value="ribP_PPkin"/>
    <property type="match status" value="1"/>
</dbReference>
<dbReference type="GO" id="GO:0006015">
    <property type="term" value="P:5-phosphoribose 1-diphosphate biosynthetic process"/>
    <property type="evidence" value="ECO:0007669"/>
    <property type="project" value="TreeGrafter"/>
</dbReference>
<evidence type="ECO:0000256" key="6">
    <source>
        <dbReference type="ARBA" id="ARBA00022727"/>
    </source>
</evidence>
<dbReference type="SUPFAM" id="SSF53271">
    <property type="entry name" value="PRTase-like"/>
    <property type="match status" value="1"/>
</dbReference>
<sequence>MRCPWLYLSVSLPSKTHFIIIMRRGMVVFSGSSHPSLTDNICQQLSCLPAKSCLSKFSNNETRVELHQDVREKSVFIVQSGSSQQHSVNDYLMELLTMMHACKAASARKIIAVLPFFPYSRQPSTPYTATGAPSLSPSTTIDDFKSSYCYRFARAGTLVANLLMCAGVDHIITLDLHDPQFQGFFDCPVDNLSSKPIITKYIQQHIPDYKSAIIVSPDAGGAKRATAIAEHLEMDFVLIHKTRAKTNKRQDNNFLLVGDVKDRECIIVDDIIDTAYTITKAAKILHENGATQIYALVTHAIFSGDALDRIEHSYLDRVIVSDSIYQDQCTTSCDKIMTFSIAPLFAESIRRIHYGESINVLFESDYVLF</sequence>
<dbReference type="FunFam" id="3.40.50.2020:FF:000014">
    <property type="entry name" value="Ribose-phosphate pyrophosphokinase 1"/>
    <property type="match status" value="1"/>
</dbReference>
<dbReference type="InterPro" id="IPR005946">
    <property type="entry name" value="Rib-P_diPkinase"/>
</dbReference>
<feature type="domain" description="Ribose-phosphate pyrophosphokinase N-terminal" evidence="12">
    <location>
        <begin position="26"/>
        <end position="123"/>
    </location>
</feature>
<keyword evidence="7" id="KW-0547">Nucleotide-binding</keyword>
<evidence type="ECO:0000313" key="13">
    <source>
        <dbReference type="EMBL" id="CDS12484.1"/>
    </source>
</evidence>
<evidence type="ECO:0000256" key="11">
    <source>
        <dbReference type="ARBA" id="ARBA00049535"/>
    </source>
</evidence>
<dbReference type="GO" id="GO:0005524">
    <property type="term" value="F:ATP binding"/>
    <property type="evidence" value="ECO:0007669"/>
    <property type="project" value="UniProtKB-KW"/>
</dbReference>
<evidence type="ECO:0000256" key="1">
    <source>
        <dbReference type="ARBA" id="ARBA00004496"/>
    </source>
</evidence>
<evidence type="ECO:0000256" key="5">
    <source>
        <dbReference type="ARBA" id="ARBA00022723"/>
    </source>
</evidence>
<dbReference type="FunFam" id="3.40.50.2020:FF:000005">
    <property type="entry name" value="Ribose-phosphate pyrophosphokinase 1"/>
    <property type="match status" value="1"/>
</dbReference>
<protein>
    <recommendedName>
        <fullName evidence="3">ribose-phosphate diphosphokinase</fullName>
        <ecNumber evidence="3">2.7.6.1</ecNumber>
    </recommendedName>
</protein>
<comment type="subcellular location">
    <subcellularLocation>
        <location evidence="1">Cytoplasm</location>
    </subcellularLocation>
</comment>
<dbReference type="GO" id="GO:0005737">
    <property type="term" value="C:cytoplasm"/>
    <property type="evidence" value="ECO:0007669"/>
    <property type="project" value="UniProtKB-SubCell"/>
</dbReference>
<evidence type="ECO:0000256" key="9">
    <source>
        <dbReference type="ARBA" id="ARBA00022840"/>
    </source>
</evidence>
<gene>
    <name evidence="13" type="ORF">LRAMOSA04678</name>
</gene>
<dbReference type="GO" id="GO:0000287">
    <property type="term" value="F:magnesium ion binding"/>
    <property type="evidence" value="ECO:0007669"/>
    <property type="project" value="InterPro"/>
</dbReference>
<keyword evidence="6" id="KW-0545">Nucleotide biosynthesis</keyword>
<name>A0A077WZ77_9FUNG</name>
<keyword evidence="9" id="KW-0067">ATP-binding</keyword>
<dbReference type="Pfam" id="PF14572">
    <property type="entry name" value="Pribosyl_synth"/>
    <property type="match status" value="1"/>
</dbReference>
<dbReference type="PROSITE" id="PS00114">
    <property type="entry name" value="PRPP_SYNTHASE"/>
    <property type="match status" value="1"/>
</dbReference>
<evidence type="ECO:0000256" key="8">
    <source>
        <dbReference type="ARBA" id="ARBA00022777"/>
    </source>
</evidence>
<dbReference type="AlphaFoldDB" id="A0A077WZ77"/>
<evidence type="ECO:0000256" key="2">
    <source>
        <dbReference type="ARBA" id="ARBA00006478"/>
    </source>
</evidence>
<dbReference type="GO" id="GO:0016301">
    <property type="term" value="F:kinase activity"/>
    <property type="evidence" value="ECO:0007669"/>
    <property type="project" value="UniProtKB-KW"/>
</dbReference>
<dbReference type="GO" id="GO:0009156">
    <property type="term" value="P:ribonucleoside monophosphate biosynthetic process"/>
    <property type="evidence" value="ECO:0007669"/>
    <property type="project" value="InterPro"/>
</dbReference>
<dbReference type="SMART" id="SM01400">
    <property type="entry name" value="Pribosyltran_N"/>
    <property type="match status" value="1"/>
</dbReference>
<dbReference type="EC" id="2.7.6.1" evidence="3"/>
<dbReference type="GO" id="GO:0004749">
    <property type="term" value="F:ribose phosphate diphosphokinase activity"/>
    <property type="evidence" value="ECO:0007669"/>
    <property type="project" value="UniProtKB-EC"/>
</dbReference>
<accession>A0A077WZ77</accession>
<dbReference type="GO" id="GO:0006164">
    <property type="term" value="P:purine nucleotide biosynthetic process"/>
    <property type="evidence" value="ECO:0007669"/>
    <property type="project" value="TreeGrafter"/>
</dbReference>
<dbReference type="GO" id="GO:0002189">
    <property type="term" value="C:ribose phosphate diphosphokinase complex"/>
    <property type="evidence" value="ECO:0007669"/>
    <property type="project" value="UniProtKB-ARBA"/>
</dbReference>
<keyword evidence="8" id="KW-0418">Kinase</keyword>
<dbReference type="CDD" id="cd06223">
    <property type="entry name" value="PRTases_typeI"/>
    <property type="match status" value="1"/>
</dbReference>
<reference evidence="13" key="1">
    <citation type="journal article" date="2014" name="Genome Announc.">
        <title>De novo whole-genome sequence and genome annotation of Lichtheimia ramosa.</title>
        <authorList>
            <person name="Linde J."/>
            <person name="Schwartze V."/>
            <person name="Binder U."/>
            <person name="Lass-Florl C."/>
            <person name="Voigt K."/>
            <person name="Horn F."/>
        </authorList>
    </citation>
    <scope>NUCLEOTIDE SEQUENCE</scope>
    <source>
        <strain evidence="13">JMRC FSU:6197</strain>
    </source>
</reference>
<dbReference type="InterPro" id="IPR029057">
    <property type="entry name" value="PRTase-like"/>
</dbReference>
<keyword evidence="10" id="KW-0460">Magnesium</keyword>
<keyword evidence="4" id="KW-0808">Transferase</keyword>
<dbReference type="InterPro" id="IPR000836">
    <property type="entry name" value="PRTase_dom"/>
</dbReference>
<dbReference type="InterPro" id="IPR000842">
    <property type="entry name" value="PRib_PP_synth_CS"/>
</dbReference>
<dbReference type="PANTHER" id="PTHR10210">
    <property type="entry name" value="RIBOSE-PHOSPHATE DIPHOSPHOKINASE FAMILY MEMBER"/>
    <property type="match status" value="1"/>
</dbReference>
<dbReference type="InterPro" id="IPR029099">
    <property type="entry name" value="Pribosyltran_N"/>
</dbReference>
<dbReference type="OrthoDB" id="413572at2759"/>
<keyword evidence="5" id="KW-0479">Metal-binding</keyword>
<evidence type="ECO:0000259" key="12">
    <source>
        <dbReference type="Pfam" id="PF13793"/>
    </source>
</evidence>
<proteinExistence type="inferred from homology"/>
<evidence type="ECO:0000256" key="4">
    <source>
        <dbReference type="ARBA" id="ARBA00022679"/>
    </source>
</evidence>
<organism evidence="13">
    <name type="scientific">Lichtheimia ramosa</name>
    <dbReference type="NCBI Taxonomy" id="688394"/>
    <lineage>
        <taxon>Eukaryota</taxon>
        <taxon>Fungi</taxon>
        <taxon>Fungi incertae sedis</taxon>
        <taxon>Mucoromycota</taxon>
        <taxon>Mucoromycotina</taxon>
        <taxon>Mucoromycetes</taxon>
        <taxon>Mucorales</taxon>
        <taxon>Lichtheimiaceae</taxon>
        <taxon>Lichtheimia</taxon>
    </lineage>
</organism>
<evidence type="ECO:0000256" key="10">
    <source>
        <dbReference type="ARBA" id="ARBA00022842"/>
    </source>
</evidence>
<dbReference type="Gene3D" id="3.40.50.2020">
    <property type="match status" value="2"/>
</dbReference>
<evidence type="ECO:0000256" key="7">
    <source>
        <dbReference type="ARBA" id="ARBA00022741"/>
    </source>
</evidence>
<comment type="catalytic activity">
    <reaction evidence="11">
        <text>D-ribose 5-phosphate + ATP = 5-phospho-alpha-D-ribose 1-diphosphate + AMP + H(+)</text>
        <dbReference type="Rhea" id="RHEA:15609"/>
        <dbReference type="ChEBI" id="CHEBI:15378"/>
        <dbReference type="ChEBI" id="CHEBI:30616"/>
        <dbReference type="ChEBI" id="CHEBI:58017"/>
        <dbReference type="ChEBI" id="CHEBI:78346"/>
        <dbReference type="ChEBI" id="CHEBI:456215"/>
        <dbReference type="EC" id="2.7.6.1"/>
    </reaction>
</comment>
<dbReference type="PANTHER" id="PTHR10210:SF36">
    <property type="entry name" value="RIBOSE-PHOSPHATE PYROPHOSPHOKINASE 5"/>
    <property type="match status" value="1"/>
</dbReference>
<comment type="similarity">
    <text evidence="2">Belongs to the ribose-phosphate pyrophosphokinase family.</text>
</comment>
<dbReference type="EMBL" id="LK023357">
    <property type="protein sequence ID" value="CDS12484.1"/>
    <property type="molecule type" value="Genomic_DNA"/>
</dbReference>
<evidence type="ECO:0000256" key="3">
    <source>
        <dbReference type="ARBA" id="ARBA00013247"/>
    </source>
</evidence>
<dbReference type="Pfam" id="PF13793">
    <property type="entry name" value="Pribosyltran_N"/>
    <property type="match status" value="1"/>
</dbReference>